<evidence type="ECO:0000313" key="2">
    <source>
        <dbReference type="Proteomes" id="UP000018857"/>
    </source>
</evidence>
<proteinExistence type="predicted"/>
<dbReference type="Proteomes" id="UP000018857">
    <property type="component" value="Unassembled WGS sequence"/>
</dbReference>
<gene>
    <name evidence="1" type="ORF">D104_14960</name>
</gene>
<comment type="caution">
    <text evidence="1">The sequence shown here is derived from an EMBL/GenBank/DDBJ whole genome shotgun (WGS) entry which is preliminary data.</text>
</comment>
<dbReference type="EMBL" id="AYOZ01000056">
    <property type="protein sequence ID" value="ETI58448.1"/>
    <property type="molecule type" value="Genomic_DNA"/>
</dbReference>
<dbReference type="AlphaFoldDB" id="W1RUB4"/>
<sequence length="36" mass="4033">MAVKESVKKAIIIMMLKHILICQTVVLGKHAKRSLT</sequence>
<evidence type="ECO:0000313" key="1">
    <source>
        <dbReference type="EMBL" id="ETI58448.1"/>
    </source>
</evidence>
<reference evidence="1 2" key="1">
    <citation type="journal article" date="2014" name="Genome Announc.">
        <title>Draft Genome Sequence of Marinomonas sp. Strain D104, a Polycyclic Aromatic Hydrocarbon-Degrading Bacterium from the Deep-Sea Sediment of the Arctic Ocean.</title>
        <authorList>
            <person name="Dong C."/>
            <person name="Bai X."/>
            <person name="Lai Q."/>
            <person name="Xie Y."/>
            <person name="Chen X."/>
            <person name="Shao Z."/>
        </authorList>
    </citation>
    <scope>NUCLEOTIDE SEQUENCE [LARGE SCALE GENOMIC DNA]</scope>
    <source>
        <strain evidence="1 2">D104</strain>
    </source>
</reference>
<dbReference type="STRING" id="1208321.D104_14960"/>
<organism evidence="1 2">
    <name type="scientific">Marinomonas profundimaris</name>
    <dbReference type="NCBI Taxonomy" id="1208321"/>
    <lineage>
        <taxon>Bacteria</taxon>
        <taxon>Pseudomonadati</taxon>
        <taxon>Pseudomonadota</taxon>
        <taxon>Gammaproteobacteria</taxon>
        <taxon>Oceanospirillales</taxon>
        <taxon>Oceanospirillaceae</taxon>
        <taxon>Marinomonas</taxon>
    </lineage>
</organism>
<accession>W1RUB4</accession>
<name>W1RUB4_9GAMM</name>
<protein>
    <submittedName>
        <fullName evidence="1">Uncharacterized protein</fullName>
    </submittedName>
</protein>
<keyword evidence="2" id="KW-1185">Reference proteome</keyword>